<dbReference type="GO" id="GO:0032993">
    <property type="term" value="C:protein-DNA complex"/>
    <property type="evidence" value="ECO:0007669"/>
    <property type="project" value="TreeGrafter"/>
</dbReference>
<evidence type="ECO:0000256" key="1">
    <source>
        <dbReference type="ARBA" id="ARBA00004496"/>
    </source>
</evidence>
<feature type="domain" description="Response regulatory" evidence="10">
    <location>
        <begin position="2"/>
        <end position="116"/>
    </location>
</feature>
<gene>
    <name evidence="12" type="ORF">C7H73_11115</name>
</gene>
<dbReference type="KEGG" id="melm:C7H73_11115"/>
<dbReference type="SUPFAM" id="SSF46894">
    <property type="entry name" value="C-terminal effector domain of the bipartite response regulators"/>
    <property type="match status" value="1"/>
</dbReference>
<dbReference type="EMBL" id="CP027792">
    <property type="protein sequence ID" value="AVP58159.1"/>
    <property type="molecule type" value="Genomic_DNA"/>
</dbReference>
<dbReference type="Gene3D" id="3.40.50.2300">
    <property type="match status" value="1"/>
</dbReference>
<dbReference type="CDD" id="cd00383">
    <property type="entry name" value="trans_reg_C"/>
    <property type="match status" value="1"/>
</dbReference>
<protein>
    <submittedName>
        <fullName evidence="12">DNA-binding response regulator</fullName>
    </submittedName>
</protein>
<name>A0A2P1NM74_9BURK</name>
<dbReference type="AlphaFoldDB" id="A0A2P1NM74"/>
<dbReference type="Gene3D" id="1.10.10.10">
    <property type="entry name" value="Winged helix-like DNA-binding domain superfamily/Winged helix DNA-binding domain"/>
    <property type="match status" value="1"/>
</dbReference>
<feature type="domain" description="OmpR/PhoB-type" evidence="11">
    <location>
        <begin position="124"/>
        <end position="219"/>
    </location>
</feature>
<evidence type="ECO:0000256" key="4">
    <source>
        <dbReference type="ARBA" id="ARBA00023012"/>
    </source>
</evidence>
<sequence>MHLLIVEDNPLVASGIRTGLLLHGMQADIAPTAASAQAHMDARAYDACVLDLGLPDGDGMALLRRWRAAGLALPVLILTARGTLQDKIAGFEQGTDDYLTKPFDLPELALRLQALVRRASGRASDRVPLGPDCEIDLAAAAVYLRGEPVELPRREWALLAALVQAGGRVLSTAQLHDSLYGLEGDVGSNTVNVHVHHLRRKLGAEVIDTVRGQGFRLGAHCGPTAP</sequence>
<dbReference type="PROSITE" id="PS51755">
    <property type="entry name" value="OMPR_PHOB"/>
    <property type="match status" value="1"/>
</dbReference>
<evidence type="ECO:0000256" key="2">
    <source>
        <dbReference type="ARBA" id="ARBA00022490"/>
    </source>
</evidence>
<evidence type="ECO:0000313" key="12">
    <source>
        <dbReference type="EMBL" id="AVP58159.1"/>
    </source>
</evidence>
<evidence type="ECO:0000313" key="13">
    <source>
        <dbReference type="Proteomes" id="UP000241829"/>
    </source>
</evidence>
<evidence type="ECO:0000256" key="5">
    <source>
        <dbReference type="ARBA" id="ARBA00023015"/>
    </source>
</evidence>
<dbReference type="GO" id="GO:0005829">
    <property type="term" value="C:cytosol"/>
    <property type="evidence" value="ECO:0007669"/>
    <property type="project" value="TreeGrafter"/>
</dbReference>
<dbReference type="InterPro" id="IPR016032">
    <property type="entry name" value="Sig_transdc_resp-reg_C-effctor"/>
</dbReference>
<dbReference type="SMART" id="SM00448">
    <property type="entry name" value="REC"/>
    <property type="match status" value="1"/>
</dbReference>
<dbReference type="GO" id="GO:0000156">
    <property type="term" value="F:phosphorelay response regulator activity"/>
    <property type="evidence" value="ECO:0007669"/>
    <property type="project" value="TreeGrafter"/>
</dbReference>
<dbReference type="InterPro" id="IPR001789">
    <property type="entry name" value="Sig_transdc_resp-reg_receiver"/>
</dbReference>
<keyword evidence="7" id="KW-0804">Transcription</keyword>
<dbReference type="SMART" id="SM00862">
    <property type="entry name" value="Trans_reg_C"/>
    <property type="match status" value="1"/>
</dbReference>
<evidence type="ECO:0000256" key="7">
    <source>
        <dbReference type="ARBA" id="ARBA00023163"/>
    </source>
</evidence>
<feature type="DNA-binding region" description="OmpR/PhoB-type" evidence="9">
    <location>
        <begin position="124"/>
        <end position="219"/>
    </location>
</feature>
<dbReference type="Proteomes" id="UP000241829">
    <property type="component" value="Chromosome"/>
</dbReference>
<dbReference type="SUPFAM" id="SSF52172">
    <property type="entry name" value="CheY-like"/>
    <property type="match status" value="1"/>
</dbReference>
<dbReference type="CDD" id="cd17624">
    <property type="entry name" value="REC_OmpR_PmrA-like"/>
    <property type="match status" value="1"/>
</dbReference>
<accession>A0A2P1NM74</accession>
<keyword evidence="13" id="KW-1185">Reference proteome</keyword>
<keyword evidence="5" id="KW-0805">Transcription regulation</keyword>
<evidence type="ECO:0000256" key="3">
    <source>
        <dbReference type="ARBA" id="ARBA00022553"/>
    </source>
</evidence>
<dbReference type="InterPro" id="IPR001867">
    <property type="entry name" value="OmpR/PhoB-type_DNA-bd"/>
</dbReference>
<organism evidence="12 13">
    <name type="scientific">Pulveribacter suum</name>
    <dbReference type="NCBI Taxonomy" id="2116657"/>
    <lineage>
        <taxon>Bacteria</taxon>
        <taxon>Pseudomonadati</taxon>
        <taxon>Pseudomonadota</taxon>
        <taxon>Betaproteobacteria</taxon>
        <taxon>Burkholderiales</taxon>
        <taxon>Comamonadaceae</taxon>
        <taxon>Pulveribacter</taxon>
    </lineage>
</organism>
<dbReference type="Gene3D" id="6.10.250.690">
    <property type="match status" value="1"/>
</dbReference>
<dbReference type="PROSITE" id="PS50110">
    <property type="entry name" value="RESPONSE_REGULATORY"/>
    <property type="match status" value="1"/>
</dbReference>
<feature type="modified residue" description="4-aspartylphosphate" evidence="8">
    <location>
        <position position="51"/>
    </location>
</feature>
<evidence type="ECO:0000259" key="11">
    <source>
        <dbReference type="PROSITE" id="PS51755"/>
    </source>
</evidence>
<dbReference type="PANTHER" id="PTHR48111:SF35">
    <property type="entry name" value="TRANSCRIPTIONAL REGULATORY PROTEIN QSEB"/>
    <property type="match status" value="1"/>
</dbReference>
<dbReference type="GO" id="GO:0000976">
    <property type="term" value="F:transcription cis-regulatory region binding"/>
    <property type="evidence" value="ECO:0007669"/>
    <property type="project" value="TreeGrafter"/>
</dbReference>
<keyword evidence="3 8" id="KW-0597">Phosphoprotein</keyword>
<dbReference type="PANTHER" id="PTHR48111">
    <property type="entry name" value="REGULATOR OF RPOS"/>
    <property type="match status" value="1"/>
</dbReference>
<dbReference type="InterPro" id="IPR039420">
    <property type="entry name" value="WalR-like"/>
</dbReference>
<evidence type="ECO:0000256" key="8">
    <source>
        <dbReference type="PROSITE-ProRule" id="PRU00169"/>
    </source>
</evidence>
<dbReference type="Pfam" id="PF00072">
    <property type="entry name" value="Response_reg"/>
    <property type="match status" value="1"/>
</dbReference>
<dbReference type="InterPro" id="IPR011006">
    <property type="entry name" value="CheY-like_superfamily"/>
</dbReference>
<dbReference type="Pfam" id="PF00486">
    <property type="entry name" value="Trans_reg_C"/>
    <property type="match status" value="1"/>
</dbReference>
<proteinExistence type="predicted"/>
<keyword evidence="4" id="KW-0902">Two-component regulatory system</keyword>
<keyword evidence="6 9" id="KW-0238">DNA-binding</keyword>
<reference evidence="13" key="1">
    <citation type="submission" date="2018-03" db="EMBL/GenBank/DDBJ databases">
        <title>Genome sequencing of Melaminivora sp. strain SC2-7.</title>
        <authorList>
            <person name="Kim S.-J."/>
            <person name="Heo J."/>
            <person name="Ahn J.-H."/>
            <person name="Kwon S.-W."/>
        </authorList>
    </citation>
    <scope>NUCLEOTIDE SEQUENCE [LARGE SCALE GENOMIC DNA]</scope>
    <source>
        <strain evidence="13">SC2-7</strain>
    </source>
</reference>
<dbReference type="InterPro" id="IPR036388">
    <property type="entry name" value="WH-like_DNA-bd_sf"/>
</dbReference>
<comment type="subcellular location">
    <subcellularLocation>
        <location evidence="1">Cytoplasm</location>
    </subcellularLocation>
</comment>
<keyword evidence="2" id="KW-0963">Cytoplasm</keyword>
<evidence type="ECO:0000256" key="9">
    <source>
        <dbReference type="PROSITE-ProRule" id="PRU01091"/>
    </source>
</evidence>
<evidence type="ECO:0000256" key="6">
    <source>
        <dbReference type="ARBA" id="ARBA00023125"/>
    </source>
</evidence>
<dbReference type="RefSeq" id="WP_106846712.1">
    <property type="nucleotide sequence ID" value="NZ_CP027792.1"/>
</dbReference>
<evidence type="ECO:0000259" key="10">
    <source>
        <dbReference type="PROSITE" id="PS50110"/>
    </source>
</evidence>
<dbReference type="GO" id="GO:0006355">
    <property type="term" value="P:regulation of DNA-templated transcription"/>
    <property type="evidence" value="ECO:0007669"/>
    <property type="project" value="InterPro"/>
</dbReference>
<dbReference type="OrthoDB" id="9802426at2"/>